<feature type="chain" id="PRO_5045853467" evidence="1">
    <location>
        <begin position="20"/>
        <end position="417"/>
    </location>
</feature>
<keyword evidence="1" id="KW-0732">Signal</keyword>
<sequence length="417" mass="48650">MRKLLLLLCSSFLMVFAQAQKTMSGRIFSQDKTPVAAANIYLSNTSKGTVSDENGVFVLRNFPEGKYELIISCVGFELFRTLIGSDQSLDNVVVYLKPKTEELKEVVVANDPYDPYGWSRYGHFFMDNFIGTESFASECTLVNKEALRFRYSPRTDLVKITAKEDLVIENNALGYILKYTLVNFEYSLSTKQFIYRGYPFFTEMQSTDKRLEKKWKENRDKVYKGSLLHFMRSTYRDKIAEEQFEVREIAKISKMEKQRVREMFDRQSKKKLSNSGYIHANESLLFIEEKDTARIINKDTLAYFQSVMKQIRQEEILIDIKLGAKNIASDRDHNSKQLIFPNRIEVVYLPKIKYPDYQKTLPDDQKFNPVVSHLMNVPEHLVFLSNGSFYGENIVGVKGFWSWSEKMCTKLPYDYEP</sequence>
<accession>A0ABW9ZV09</accession>
<evidence type="ECO:0000313" key="3">
    <source>
        <dbReference type="Proteomes" id="UP000753802"/>
    </source>
</evidence>
<evidence type="ECO:0000313" key="2">
    <source>
        <dbReference type="EMBL" id="NCI51002.1"/>
    </source>
</evidence>
<name>A0ABW9ZV09_9BACT</name>
<dbReference type="Pfam" id="PF13715">
    <property type="entry name" value="CarbopepD_reg_2"/>
    <property type="match status" value="1"/>
</dbReference>
<dbReference type="EMBL" id="JAACJS010000015">
    <property type="protein sequence ID" value="NCI51002.1"/>
    <property type="molecule type" value="Genomic_DNA"/>
</dbReference>
<evidence type="ECO:0000256" key="1">
    <source>
        <dbReference type="SAM" id="SignalP"/>
    </source>
</evidence>
<gene>
    <name evidence="2" type="ORF">GWC95_13795</name>
</gene>
<feature type="signal peptide" evidence="1">
    <location>
        <begin position="1"/>
        <end position="19"/>
    </location>
</feature>
<dbReference type="InterPro" id="IPR008969">
    <property type="entry name" value="CarboxyPept-like_regulatory"/>
</dbReference>
<organism evidence="2 3">
    <name type="scientific">Sediminibacterium roseum</name>
    <dbReference type="NCBI Taxonomy" id="1978412"/>
    <lineage>
        <taxon>Bacteria</taxon>
        <taxon>Pseudomonadati</taxon>
        <taxon>Bacteroidota</taxon>
        <taxon>Chitinophagia</taxon>
        <taxon>Chitinophagales</taxon>
        <taxon>Chitinophagaceae</taxon>
        <taxon>Sediminibacterium</taxon>
    </lineage>
</organism>
<dbReference type="RefSeq" id="WP_161819303.1">
    <property type="nucleotide sequence ID" value="NZ_JAACJS010000015.1"/>
</dbReference>
<dbReference type="Proteomes" id="UP000753802">
    <property type="component" value="Unassembled WGS sequence"/>
</dbReference>
<proteinExistence type="predicted"/>
<reference evidence="2 3" key="1">
    <citation type="submission" date="2020-01" db="EMBL/GenBank/DDBJ databases">
        <title>Genome analysis.</title>
        <authorList>
            <person name="Wu S."/>
            <person name="Wang G."/>
        </authorList>
    </citation>
    <scope>NUCLEOTIDE SEQUENCE [LARGE SCALE GENOMIC DNA]</scope>
    <source>
        <strain evidence="2 3">SYL130</strain>
    </source>
</reference>
<protein>
    <submittedName>
        <fullName evidence="2">Carboxypeptidase-like regulatory domain-containing protein</fullName>
    </submittedName>
</protein>
<comment type="caution">
    <text evidence="2">The sequence shown here is derived from an EMBL/GenBank/DDBJ whole genome shotgun (WGS) entry which is preliminary data.</text>
</comment>
<dbReference type="SUPFAM" id="SSF49464">
    <property type="entry name" value="Carboxypeptidase regulatory domain-like"/>
    <property type="match status" value="1"/>
</dbReference>
<dbReference type="Gene3D" id="2.60.40.1120">
    <property type="entry name" value="Carboxypeptidase-like, regulatory domain"/>
    <property type="match status" value="1"/>
</dbReference>
<keyword evidence="3" id="KW-1185">Reference proteome</keyword>